<evidence type="ECO:0000256" key="1">
    <source>
        <dbReference type="SAM" id="SignalP"/>
    </source>
</evidence>
<feature type="chain" id="PRO_5013847565" description="Outer membrane protein beta-barrel domain-containing protein" evidence="1">
    <location>
        <begin position="24"/>
        <end position="251"/>
    </location>
</feature>
<accession>A0A2G0CCB6</accession>
<protein>
    <recommendedName>
        <fullName evidence="4">Outer membrane protein beta-barrel domain-containing protein</fullName>
    </recommendedName>
</protein>
<reference evidence="2 3" key="1">
    <citation type="submission" date="2017-10" db="EMBL/GenBank/DDBJ databases">
        <title>The draft genome sequence of Lewinella marina KCTC 32374.</title>
        <authorList>
            <person name="Wang K."/>
        </authorList>
    </citation>
    <scope>NUCLEOTIDE SEQUENCE [LARGE SCALE GENOMIC DNA]</scope>
    <source>
        <strain evidence="2 3">MKG-38</strain>
    </source>
</reference>
<dbReference type="RefSeq" id="WP_099107259.1">
    <property type="nucleotide sequence ID" value="NZ_JAATJF010000005.1"/>
</dbReference>
<dbReference type="EMBL" id="PDLO01000007">
    <property type="protein sequence ID" value="PHK97605.1"/>
    <property type="molecule type" value="Genomic_DNA"/>
</dbReference>
<evidence type="ECO:0008006" key="4">
    <source>
        <dbReference type="Google" id="ProtNLM"/>
    </source>
</evidence>
<feature type="signal peptide" evidence="1">
    <location>
        <begin position="1"/>
        <end position="23"/>
    </location>
</feature>
<evidence type="ECO:0000313" key="3">
    <source>
        <dbReference type="Proteomes" id="UP000226437"/>
    </source>
</evidence>
<name>A0A2G0CCB6_9BACT</name>
<keyword evidence="3" id="KW-1185">Reference proteome</keyword>
<dbReference type="OrthoDB" id="7475268at2"/>
<comment type="caution">
    <text evidence="2">The sequence shown here is derived from an EMBL/GenBank/DDBJ whole genome shotgun (WGS) entry which is preliminary data.</text>
</comment>
<evidence type="ECO:0000313" key="2">
    <source>
        <dbReference type="EMBL" id="PHK97605.1"/>
    </source>
</evidence>
<proteinExistence type="predicted"/>
<dbReference type="Proteomes" id="UP000226437">
    <property type="component" value="Unassembled WGS sequence"/>
</dbReference>
<keyword evidence="1" id="KW-0732">Signal</keyword>
<sequence length="251" mass="27766">MQWPYVFLYMLLVGALLSPAPLAAQWNQDRAILIGLDYGPFATAGNLADRFGSGFALGGGVDYLLTRRNWQLGVMAQYGFGNEVKEDVLAALRTEAGFVIGNQRQPARVELRQRQLFVGPRVGYTFPLGENPRAGLKTSTAAGYFFSRIRIQDDPVQYVPQLDPAYQAAYDRLTGGPALHQFLGYQQLGGNRRLNFYLGADLTLAFTRPLRIYDAATFAAPEDGGRTDVVLGLRGGIILPIYRGEGREIYY</sequence>
<gene>
    <name evidence="2" type="ORF">CGL56_14300</name>
</gene>
<dbReference type="AlphaFoldDB" id="A0A2G0CCB6"/>
<organism evidence="2 3">
    <name type="scientific">Neolewinella marina</name>
    <dbReference type="NCBI Taxonomy" id="438751"/>
    <lineage>
        <taxon>Bacteria</taxon>
        <taxon>Pseudomonadati</taxon>
        <taxon>Bacteroidota</taxon>
        <taxon>Saprospiria</taxon>
        <taxon>Saprospirales</taxon>
        <taxon>Lewinellaceae</taxon>
        <taxon>Neolewinella</taxon>
    </lineage>
</organism>